<protein>
    <submittedName>
        <fullName evidence="1">Uncharacterized protein</fullName>
    </submittedName>
</protein>
<proteinExistence type="predicted"/>
<evidence type="ECO:0000313" key="2">
    <source>
        <dbReference type="Proteomes" id="UP000597444"/>
    </source>
</evidence>
<dbReference type="RefSeq" id="WP_220211250.1">
    <property type="nucleotide sequence ID" value="NZ_BNJK01000003.1"/>
</dbReference>
<accession>A0A8J3ITS7</accession>
<organism evidence="1 2">
    <name type="scientific">Reticulibacter mediterranei</name>
    <dbReference type="NCBI Taxonomy" id="2778369"/>
    <lineage>
        <taxon>Bacteria</taxon>
        <taxon>Bacillati</taxon>
        <taxon>Chloroflexota</taxon>
        <taxon>Ktedonobacteria</taxon>
        <taxon>Ktedonobacterales</taxon>
        <taxon>Reticulibacteraceae</taxon>
        <taxon>Reticulibacter</taxon>
    </lineage>
</organism>
<comment type="caution">
    <text evidence="1">The sequence shown here is derived from an EMBL/GenBank/DDBJ whole genome shotgun (WGS) entry which is preliminary data.</text>
</comment>
<keyword evidence="2" id="KW-1185">Reference proteome</keyword>
<dbReference type="EMBL" id="BNJK01000003">
    <property type="protein sequence ID" value="GHP00662.1"/>
    <property type="molecule type" value="Genomic_DNA"/>
</dbReference>
<reference evidence="1" key="1">
    <citation type="submission" date="2020-10" db="EMBL/GenBank/DDBJ databases">
        <title>Taxonomic study of unclassified bacteria belonging to the class Ktedonobacteria.</title>
        <authorList>
            <person name="Yabe S."/>
            <person name="Wang C.M."/>
            <person name="Zheng Y."/>
            <person name="Sakai Y."/>
            <person name="Cavaletti L."/>
            <person name="Monciardini P."/>
            <person name="Donadio S."/>
        </authorList>
    </citation>
    <scope>NUCLEOTIDE SEQUENCE</scope>
    <source>
        <strain evidence="1">ID150040</strain>
    </source>
</reference>
<sequence>MYVDWPEGTLSFGFQQAVHAITAAILARLRASGYLQHDTEGTRFLDTLQACIEGEAMREAASSDTYCIFIECDTYESGEQYSTLNLLIALRSSAFPFGQKLPAIHAVLYGNSFDAVRWECR</sequence>
<evidence type="ECO:0000313" key="1">
    <source>
        <dbReference type="EMBL" id="GHP00662.1"/>
    </source>
</evidence>
<dbReference type="AlphaFoldDB" id="A0A8J3ITS7"/>
<dbReference type="Proteomes" id="UP000597444">
    <property type="component" value="Unassembled WGS sequence"/>
</dbReference>
<gene>
    <name evidence="1" type="ORF">KSF_107090</name>
</gene>
<name>A0A8J3ITS7_9CHLR</name>